<dbReference type="GO" id="GO:0000139">
    <property type="term" value="C:Golgi membrane"/>
    <property type="evidence" value="ECO:0007669"/>
    <property type="project" value="TreeGrafter"/>
</dbReference>
<organism evidence="11 12">
    <name type="scientific">Strigamia maritima</name>
    <name type="common">European centipede</name>
    <name type="synonym">Geophilus maritimus</name>
    <dbReference type="NCBI Taxonomy" id="126957"/>
    <lineage>
        <taxon>Eukaryota</taxon>
        <taxon>Metazoa</taxon>
        <taxon>Ecdysozoa</taxon>
        <taxon>Arthropoda</taxon>
        <taxon>Myriapoda</taxon>
        <taxon>Chilopoda</taxon>
        <taxon>Pleurostigmophora</taxon>
        <taxon>Geophilomorpha</taxon>
        <taxon>Linotaeniidae</taxon>
        <taxon>Strigamia</taxon>
    </lineage>
</organism>
<evidence type="ECO:0000259" key="10">
    <source>
        <dbReference type="Pfam" id="PF13850"/>
    </source>
</evidence>
<evidence type="ECO:0000256" key="8">
    <source>
        <dbReference type="SAM" id="Phobius"/>
    </source>
</evidence>
<dbReference type="PANTHER" id="PTHR10984:SF25">
    <property type="entry name" value="ENDOPLASMIC RETICULUM-GOLGI INTERMEDIATE COMPARTMENT PROTEIN 3"/>
    <property type="match status" value="1"/>
</dbReference>
<evidence type="ECO:0000256" key="5">
    <source>
        <dbReference type="ARBA" id="ARBA00022989"/>
    </source>
</evidence>
<dbReference type="STRING" id="126957.T1JD18"/>
<dbReference type="Pfam" id="PF13850">
    <property type="entry name" value="ERGIC_N"/>
    <property type="match status" value="1"/>
</dbReference>
<dbReference type="AlphaFoldDB" id="T1JD18"/>
<feature type="transmembrane region" description="Helical" evidence="8">
    <location>
        <begin position="320"/>
        <end position="343"/>
    </location>
</feature>
<dbReference type="EnsemblMetazoa" id="SMAR011697-RA">
    <property type="protein sequence ID" value="SMAR011697-PA"/>
    <property type="gene ID" value="SMAR011697"/>
</dbReference>
<dbReference type="PANTHER" id="PTHR10984">
    <property type="entry name" value="ENDOPLASMIC RETICULUM-GOLGI INTERMEDIATE COMPARTMENT PROTEIN"/>
    <property type="match status" value="1"/>
</dbReference>
<comment type="similarity">
    <text evidence="3">Belongs to the ERGIC family.</text>
</comment>
<dbReference type="PhylomeDB" id="T1JD18"/>
<dbReference type="Proteomes" id="UP000014500">
    <property type="component" value="Unassembled WGS sequence"/>
</dbReference>
<dbReference type="Pfam" id="PF07970">
    <property type="entry name" value="COPIIcoated_ERV"/>
    <property type="match status" value="1"/>
</dbReference>
<dbReference type="HOGENOM" id="CLU_034705_1_0_1"/>
<dbReference type="GO" id="GO:0033116">
    <property type="term" value="C:endoplasmic reticulum-Golgi intermediate compartment membrane"/>
    <property type="evidence" value="ECO:0007669"/>
    <property type="project" value="UniProtKB-SubCell"/>
</dbReference>
<name>T1JD18_STRMM</name>
<keyword evidence="6 8" id="KW-0472">Membrane</keyword>
<keyword evidence="5 8" id="KW-1133">Transmembrane helix</keyword>
<feature type="transmembrane region" description="Helical" evidence="8">
    <location>
        <begin position="29"/>
        <end position="47"/>
    </location>
</feature>
<evidence type="ECO:0000256" key="6">
    <source>
        <dbReference type="ARBA" id="ARBA00023136"/>
    </source>
</evidence>
<feature type="domain" description="Endoplasmic reticulum vesicle transporter C-terminal" evidence="9">
    <location>
        <begin position="215"/>
        <end position="339"/>
    </location>
</feature>
<evidence type="ECO:0000259" key="9">
    <source>
        <dbReference type="Pfam" id="PF07970"/>
    </source>
</evidence>
<dbReference type="InterPro" id="IPR012936">
    <property type="entry name" value="Erv_C"/>
</dbReference>
<dbReference type="GO" id="GO:0006890">
    <property type="term" value="P:retrograde vesicle-mediated transport, Golgi to endoplasmic reticulum"/>
    <property type="evidence" value="ECO:0007669"/>
    <property type="project" value="TreeGrafter"/>
</dbReference>
<dbReference type="eggNOG" id="KOG2667">
    <property type="taxonomic scope" value="Eukaryota"/>
</dbReference>
<dbReference type="OMA" id="QRHEGCR"/>
<sequence length="359" mass="40448">MPSGDGLLERIRQFDAYPKTLDDFRIKTFCGATVTIISAFLMISLLISELNYYLTTELQEELLVDTSRGQKLRINIDVIFHRVSCGFLSIDAIDVSGAQQLNVDHNIYKRRLNLEGKPIKDPEREESLGVTSEFKDAVIPNATNETTCGSCYGAEGPDRKCCNTCDDIQEAYRIKGWGIQKLELFEQCKLVSLVQKLLFKENESCQVFGYLDVNRFNLTHTIRHLSFGTKIPGKNNPLDGTYSLSEEGAMMYQYYVKIVPTTYIRKDGYTLKTNQFSVTRHVKNILTSVSDQGLPGVFIIYELSPLMVKYTEKTKSFTHFLTGVCAIIGGVFTVAGLIDAFLYHSSRAIQRKIDLGKAS</sequence>
<evidence type="ECO:0000256" key="7">
    <source>
        <dbReference type="ARBA" id="ARBA00040493"/>
    </source>
</evidence>
<reference evidence="12" key="1">
    <citation type="submission" date="2011-05" db="EMBL/GenBank/DDBJ databases">
        <authorList>
            <person name="Richards S.R."/>
            <person name="Qu J."/>
            <person name="Jiang H."/>
            <person name="Jhangiani S.N."/>
            <person name="Agravi P."/>
            <person name="Goodspeed R."/>
            <person name="Gross S."/>
            <person name="Mandapat C."/>
            <person name="Jackson L."/>
            <person name="Mathew T."/>
            <person name="Pu L."/>
            <person name="Thornton R."/>
            <person name="Saada N."/>
            <person name="Wilczek-Boney K.B."/>
            <person name="Lee S."/>
            <person name="Kovar C."/>
            <person name="Wu Y."/>
            <person name="Scherer S.E."/>
            <person name="Worley K.C."/>
            <person name="Muzny D.M."/>
            <person name="Gibbs R."/>
        </authorList>
    </citation>
    <scope>NUCLEOTIDE SEQUENCE</scope>
    <source>
        <strain evidence="12">Brora</strain>
    </source>
</reference>
<evidence type="ECO:0000256" key="3">
    <source>
        <dbReference type="ARBA" id="ARBA00005648"/>
    </source>
</evidence>
<protein>
    <recommendedName>
        <fullName evidence="7">Endoplasmic reticulum-Golgi intermediate compartment protein 3</fullName>
    </recommendedName>
</protein>
<dbReference type="GO" id="GO:0006888">
    <property type="term" value="P:endoplasmic reticulum to Golgi vesicle-mediated transport"/>
    <property type="evidence" value="ECO:0007669"/>
    <property type="project" value="TreeGrafter"/>
</dbReference>
<dbReference type="InterPro" id="IPR045888">
    <property type="entry name" value="Erv"/>
</dbReference>
<feature type="domain" description="Endoplasmic reticulum vesicle transporter N-terminal" evidence="10">
    <location>
        <begin position="11"/>
        <end position="101"/>
    </location>
</feature>
<accession>T1JD18</accession>
<proteinExistence type="inferred from homology"/>
<dbReference type="GO" id="GO:0030134">
    <property type="term" value="C:COPII-coated ER to Golgi transport vesicle"/>
    <property type="evidence" value="ECO:0007669"/>
    <property type="project" value="TreeGrafter"/>
</dbReference>
<evidence type="ECO:0000256" key="1">
    <source>
        <dbReference type="ARBA" id="ARBA00004257"/>
    </source>
</evidence>
<evidence type="ECO:0000256" key="4">
    <source>
        <dbReference type="ARBA" id="ARBA00022692"/>
    </source>
</evidence>
<dbReference type="GO" id="GO:0005789">
    <property type="term" value="C:endoplasmic reticulum membrane"/>
    <property type="evidence" value="ECO:0007669"/>
    <property type="project" value="TreeGrafter"/>
</dbReference>
<keyword evidence="4 8" id="KW-0812">Transmembrane</keyword>
<evidence type="ECO:0000313" key="12">
    <source>
        <dbReference type="Proteomes" id="UP000014500"/>
    </source>
</evidence>
<keyword evidence="12" id="KW-1185">Reference proteome</keyword>
<dbReference type="EMBL" id="JH432094">
    <property type="status" value="NOT_ANNOTATED_CDS"/>
    <property type="molecule type" value="Genomic_DNA"/>
</dbReference>
<dbReference type="InterPro" id="IPR039542">
    <property type="entry name" value="Erv_N"/>
</dbReference>
<comment type="subcellular location">
    <subcellularLocation>
        <location evidence="2">Endoplasmic reticulum-Golgi intermediate compartment membrane</location>
        <topology evidence="2">Multi-pass membrane protein</topology>
    </subcellularLocation>
    <subcellularLocation>
        <location evidence="1">Golgi apparatus</location>
        <location evidence="1">cis-Golgi network membrane</location>
        <topology evidence="1">Multi-pass membrane protein</topology>
    </subcellularLocation>
</comment>
<reference evidence="11" key="2">
    <citation type="submission" date="2015-02" db="UniProtKB">
        <authorList>
            <consortium name="EnsemblMetazoa"/>
        </authorList>
    </citation>
    <scope>IDENTIFICATION</scope>
</reference>
<evidence type="ECO:0000313" key="11">
    <source>
        <dbReference type="EnsemblMetazoa" id="SMAR011697-PA"/>
    </source>
</evidence>
<evidence type="ECO:0000256" key="2">
    <source>
        <dbReference type="ARBA" id="ARBA00004457"/>
    </source>
</evidence>